<keyword evidence="3" id="KW-1185">Reference proteome</keyword>
<reference evidence="2 3" key="1">
    <citation type="submission" date="2022-06" db="EMBL/GenBank/DDBJ databases">
        <title>Draft genome sequence of type strain Streptomyces rubrisoli DSM 42083.</title>
        <authorList>
            <person name="Duangmal K."/>
            <person name="Klaysubun C."/>
        </authorList>
    </citation>
    <scope>NUCLEOTIDE SEQUENCE [LARGE SCALE GENOMIC DNA]</scope>
    <source>
        <strain evidence="2 3">DSM 42083</strain>
    </source>
</reference>
<dbReference type="Pfam" id="PF13768">
    <property type="entry name" value="VWA_3"/>
    <property type="match status" value="1"/>
</dbReference>
<dbReference type="Pfam" id="PF18571">
    <property type="entry name" value="VWA_3_C"/>
    <property type="match status" value="1"/>
</dbReference>
<comment type="caution">
    <text evidence="2">The sequence shown here is derived from an EMBL/GenBank/DDBJ whole genome shotgun (WGS) entry which is preliminary data.</text>
</comment>
<dbReference type="SUPFAM" id="SSF53300">
    <property type="entry name" value="vWA-like"/>
    <property type="match status" value="1"/>
</dbReference>
<dbReference type="PROSITE" id="PS50234">
    <property type="entry name" value="VWFA"/>
    <property type="match status" value="1"/>
</dbReference>
<dbReference type="CDD" id="cd00198">
    <property type="entry name" value="vWFA"/>
    <property type="match status" value="1"/>
</dbReference>
<accession>A0ABT1PJ92</accession>
<dbReference type="Gene3D" id="1.20.120.1690">
    <property type="match status" value="1"/>
</dbReference>
<dbReference type="InterPro" id="IPR036465">
    <property type="entry name" value="vWFA_dom_sf"/>
</dbReference>
<dbReference type="Gene3D" id="2.60.40.3670">
    <property type="match status" value="1"/>
</dbReference>
<dbReference type="RefSeq" id="WP_255931564.1">
    <property type="nucleotide sequence ID" value="NZ_JANFNH010000042.1"/>
</dbReference>
<protein>
    <submittedName>
        <fullName evidence="2">VWA domain-containing protein</fullName>
    </submittedName>
</protein>
<sequence>MANFSKSPVPQFTAEVYQNEYLPEGAGEVNAIVTVTSTGGGTTGSHPGASASSAAVVIMVDCSGSMDYPPTKMRNAREATAAAIDTIRDGVAFAVVAGTHKAEEVYPGNGRTAIADPATREQAKQALRKLKPSGGTAIGTWLRLADRLLSSADVAIRHGILLTDGRNEHEKPEELRAALDDCAGRFTCDCRGVGTDWEVKEVTGIASALLGTADIVADPSGLEADFRQMMETAMGKEVADVSLRLWTPKGTRIKYVKQVAPTVEELTDRRVEAGPRAGDYPTGSWGDESRDYHVCVEVPPAGVGQEMLAARVSLVLPSADGGAPQVLSQGLVRAVWTDDMAASTKINAQVAHYTGQAELAQVIQQGLEARKAGDLDTATSKLGRAVQLATESGNEDTAKLLAKVVDVVDVATGTVRLKQKVADADEMTLETRSTKTVRVKK</sequence>
<proteinExistence type="predicted"/>
<dbReference type="Proteomes" id="UP001206206">
    <property type="component" value="Unassembled WGS sequence"/>
</dbReference>
<evidence type="ECO:0000313" key="2">
    <source>
        <dbReference type="EMBL" id="MCQ4045430.1"/>
    </source>
</evidence>
<evidence type="ECO:0000313" key="3">
    <source>
        <dbReference type="Proteomes" id="UP001206206"/>
    </source>
</evidence>
<feature type="domain" description="VWFA" evidence="1">
    <location>
        <begin position="55"/>
        <end position="238"/>
    </location>
</feature>
<dbReference type="InterPro" id="IPR041176">
    <property type="entry name" value="VWA_3_C"/>
</dbReference>
<dbReference type="InterPro" id="IPR002035">
    <property type="entry name" value="VWF_A"/>
</dbReference>
<name>A0ABT1PJ92_9ACTN</name>
<dbReference type="EMBL" id="JANFNH010000042">
    <property type="protein sequence ID" value="MCQ4045430.1"/>
    <property type="molecule type" value="Genomic_DNA"/>
</dbReference>
<gene>
    <name evidence="2" type="ORF">NON19_26205</name>
</gene>
<evidence type="ECO:0000259" key="1">
    <source>
        <dbReference type="PROSITE" id="PS50234"/>
    </source>
</evidence>
<dbReference type="Gene3D" id="3.40.50.410">
    <property type="entry name" value="von Willebrand factor, type A domain"/>
    <property type="match status" value="1"/>
</dbReference>
<organism evidence="2 3">
    <name type="scientific">Streptantibioticus rubrisoli</name>
    <dbReference type="NCBI Taxonomy" id="1387313"/>
    <lineage>
        <taxon>Bacteria</taxon>
        <taxon>Bacillati</taxon>
        <taxon>Actinomycetota</taxon>
        <taxon>Actinomycetes</taxon>
        <taxon>Kitasatosporales</taxon>
        <taxon>Streptomycetaceae</taxon>
        <taxon>Streptantibioticus</taxon>
    </lineage>
</organism>
<dbReference type="SMART" id="SM00327">
    <property type="entry name" value="VWA"/>
    <property type="match status" value="1"/>
</dbReference>